<accession>A0A0A8UM48</accession>
<evidence type="ECO:0000256" key="1">
    <source>
        <dbReference type="SAM" id="MobiDB-lite"/>
    </source>
</evidence>
<dbReference type="AlphaFoldDB" id="A0A0A8UM48"/>
<feature type="compositionally biased region" description="Low complexity" evidence="1">
    <location>
        <begin position="608"/>
        <end position="630"/>
    </location>
</feature>
<dbReference type="GO" id="GO:0008168">
    <property type="term" value="F:methyltransferase activity"/>
    <property type="evidence" value="ECO:0007669"/>
    <property type="project" value="UniProtKB-KW"/>
</dbReference>
<reference evidence="3" key="1">
    <citation type="submission" date="2014-09" db="EMBL/GenBank/DDBJ databases">
        <authorList>
            <person name="Gomez-Valero L."/>
        </authorList>
    </citation>
    <scope>NUCLEOTIDE SEQUENCE [LARGE SCALE GENOMIC DNA]</scope>
    <source>
        <strain evidence="3">ATCC35250</strain>
    </source>
</reference>
<keyword evidence="2" id="KW-0808">Transferase</keyword>
<feature type="region of interest" description="Disordered" evidence="1">
    <location>
        <begin position="594"/>
        <end position="630"/>
    </location>
</feature>
<dbReference type="HOGENOM" id="CLU_434003_0_0_6"/>
<protein>
    <submittedName>
        <fullName evidence="2">Putative methyltransferase</fullName>
    </submittedName>
</protein>
<keyword evidence="3" id="KW-1185">Reference proteome</keyword>
<dbReference type="RefSeq" id="WP_045105295.1">
    <property type="nucleotide sequence ID" value="NZ_LN681225.1"/>
</dbReference>
<organism evidence="2 3">
    <name type="scientific">Legionella hackeliae</name>
    <dbReference type="NCBI Taxonomy" id="449"/>
    <lineage>
        <taxon>Bacteria</taxon>
        <taxon>Pseudomonadati</taxon>
        <taxon>Pseudomonadota</taxon>
        <taxon>Gammaproteobacteria</taxon>
        <taxon>Legionellales</taxon>
        <taxon>Legionellaceae</taxon>
        <taxon>Legionella</taxon>
    </lineage>
</organism>
<dbReference type="EMBL" id="LN681225">
    <property type="protein sequence ID" value="CEK09828.1"/>
    <property type="molecule type" value="Genomic_DNA"/>
</dbReference>
<dbReference type="KEGG" id="lha:LHA_0741"/>
<dbReference type="Proteomes" id="UP000032803">
    <property type="component" value="Chromosome I"/>
</dbReference>
<dbReference type="OrthoDB" id="5635178at2"/>
<keyword evidence="2" id="KW-0489">Methyltransferase</keyword>
<evidence type="ECO:0000313" key="2">
    <source>
        <dbReference type="EMBL" id="CEK09828.1"/>
    </source>
</evidence>
<name>A0A0A8UM48_LEGHA</name>
<gene>
    <name evidence="2" type="ORF">LHA_0741</name>
</gene>
<proteinExistence type="predicted"/>
<evidence type="ECO:0000313" key="3">
    <source>
        <dbReference type="Proteomes" id="UP000032803"/>
    </source>
</evidence>
<dbReference type="PATRIC" id="fig|449.7.peg.2833"/>
<dbReference type="GO" id="GO:0032259">
    <property type="term" value="P:methylation"/>
    <property type="evidence" value="ECO:0007669"/>
    <property type="project" value="UniProtKB-KW"/>
</dbReference>
<sequence length="630" mass="71684">MFAQLLNDALVPRNDSFLYPFPASFLFYDVQIDPSTPFLIKNKQVTKLRLMYQHEVPNFYVDQRPLPANAACYIRYESGEKEVLSIAPDKLQAVHELFKKHCIKSVQFFSRMNQKSLNWDEHSMDFIYKQQSQDPGVFYAELHSKIISGIEFVAKREQFIGINIIDGGCGNGGLLKKIESQSSASLPKMKLLGFDFNPENINDCLYDYYGQCIFIEGNLLKIEQLIKIAKEKGWINPDWPIFLILSGSLTRLVLTDGFQAANVLMKASATKVNYLIGGGVGEPLVTPWVLKHVGYKSNVLPISEGHHFFSYQQQSPDEFSSAKLSKLQKTNILDLALAPEPVKLLDVMASYLKSDSTIDLSFLPLTPTLIDSITAVLQSTPTLKLTFWHPHAEVIKQFLALFFFKVEVSTKITFQDANLLSSHRFYSLLKTADPRDFLDYDMANDLIFNYFHDKLSLKSSKYGKSEITHLNDLLTNISMPTVKIEETDDERALIILPKNDDEFLFKKHFAQFVCSLEKKILAGKLADLPILIFWYRKGINIRYQSNSCYEVEYLHRPVSEIQLYSYLAKEHSALFESGAMRLLAKWTISTQTKPETQERKEAIAELESSWPSSSASLATTSVSTLSTPYS</sequence>